<reference evidence="2" key="1">
    <citation type="submission" date="2016-11" db="UniProtKB">
        <authorList>
            <consortium name="WormBaseParasite"/>
        </authorList>
    </citation>
    <scope>IDENTIFICATION</scope>
</reference>
<evidence type="ECO:0000313" key="1">
    <source>
        <dbReference type="Proteomes" id="UP000095282"/>
    </source>
</evidence>
<protein>
    <submittedName>
        <fullName evidence="2">CUT domain-containing protein</fullName>
    </submittedName>
</protein>
<evidence type="ECO:0000313" key="2">
    <source>
        <dbReference type="WBParaSite" id="Csp11.Scaffold629.g9885.t2"/>
    </source>
</evidence>
<organism evidence="1 2">
    <name type="scientific">Caenorhabditis tropicalis</name>
    <dbReference type="NCBI Taxonomy" id="1561998"/>
    <lineage>
        <taxon>Eukaryota</taxon>
        <taxon>Metazoa</taxon>
        <taxon>Ecdysozoa</taxon>
        <taxon>Nematoda</taxon>
        <taxon>Chromadorea</taxon>
        <taxon>Rhabditida</taxon>
        <taxon>Rhabditina</taxon>
        <taxon>Rhabditomorpha</taxon>
        <taxon>Rhabditoidea</taxon>
        <taxon>Rhabditidae</taxon>
        <taxon>Peloderinae</taxon>
        <taxon>Caenorhabditis</taxon>
    </lineage>
</organism>
<keyword evidence="1" id="KW-1185">Reference proteome</keyword>
<accession>A0A1I7UJ98</accession>
<proteinExistence type="predicted"/>
<sequence>MILYDYYQDPQPVAQPVAQIPALLRDRNLLAQQLPQPVVQPIAQPQLLPFADRMMRIMRERGMDIPLMLSLLRDTNLFPIPGLGSRVTVPTTTVSPDLTRRLGSSPTPVIGGWPAHLNRFGANPGTVMSPEIEGRIREAGPVVQHYQPPQQYGAGIGQLEVITVPIPQEPPPNVIELTLEKIRVILKKQVYNHQKTPEQVFRKLSRCINPEEFVTIITEKPNAYRIAEENRGNTWRNLRRGLPRLIFKNLYNYFEQTDADREIIYNVLRLHGKAGTGRR</sequence>
<dbReference type="AlphaFoldDB" id="A0A1I7UJ98"/>
<dbReference type="Proteomes" id="UP000095282">
    <property type="component" value="Unplaced"/>
</dbReference>
<dbReference type="WBParaSite" id="Csp11.Scaffold629.g9885.t2">
    <property type="protein sequence ID" value="Csp11.Scaffold629.g9885.t2"/>
    <property type="gene ID" value="Csp11.Scaffold629.g9885"/>
</dbReference>
<name>A0A1I7UJ98_9PELO</name>